<dbReference type="PANTHER" id="PTHR43798:SF33">
    <property type="entry name" value="HYDROLASE, PUTATIVE (AFU_ORTHOLOGUE AFUA_2G14860)-RELATED"/>
    <property type="match status" value="1"/>
</dbReference>
<evidence type="ECO:0000313" key="2">
    <source>
        <dbReference type="EMBL" id="TDD18301.1"/>
    </source>
</evidence>
<dbReference type="Gene3D" id="3.40.50.1820">
    <property type="entry name" value="alpha/beta hydrolase"/>
    <property type="match status" value="1"/>
</dbReference>
<keyword evidence="3" id="KW-1185">Reference proteome</keyword>
<proteinExistence type="predicted"/>
<gene>
    <name evidence="2" type="ORF">E1294_24835</name>
</gene>
<dbReference type="InterPro" id="IPR000073">
    <property type="entry name" value="AB_hydrolase_1"/>
</dbReference>
<organism evidence="2 3">
    <name type="scientific">Nonomuraea diastatica</name>
    <dbReference type="NCBI Taxonomy" id="1848329"/>
    <lineage>
        <taxon>Bacteria</taxon>
        <taxon>Bacillati</taxon>
        <taxon>Actinomycetota</taxon>
        <taxon>Actinomycetes</taxon>
        <taxon>Streptosporangiales</taxon>
        <taxon>Streptosporangiaceae</taxon>
        <taxon>Nonomuraea</taxon>
    </lineage>
</organism>
<dbReference type="Proteomes" id="UP000294543">
    <property type="component" value="Unassembled WGS sequence"/>
</dbReference>
<dbReference type="AlphaFoldDB" id="A0A4R4WIS3"/>
<comment type="caution">
    <text evidence="2">The sequence shown here is derived from an EMBL/GenBank/DDBJ whole genome shotgun (WGS) entry which is preliminary data.</text>
</comment>
<dbReference type="Pfam" id="PF00561">
    <property type="entry name" value="Abhydrolase_1"/>
    <property type="match status" value="1"/>
</dbReference>
<name>A0A4R4WIS3_9ACTN</name>
<evidence type="ECO:0000313" key="3">
    <source>
        <dbReference type="Proteomes" id="UP000294543"/>
    </source>
</evidence>
<dbReference type="InterPro" id="IPR029058">
    <property type="entry name" value="AB_hydrolase_fold"/>
</dbReference>
<dbReference type="GO" id="GO:0016787">
    <property type="term" value="F:hydrolase activity"/>
    <property type="evidence" value="ECO:0007669"/>
    <property type="project" value="UniProtKB-KW"/>
</dbReference>
<protein>
    <submittedName>
        <fullName evidence="2">Alpha/beta fold hydrolase</fullName>
    </submittedName>
</protein>
<dbReference type="RefSeq" id="WP_132512011.1">
    <property type="nucleotide sequence ID" value="NZ_SMKP01000073.1"/>
</dbReference>
<dbReference type="OrthoDB" id="7185741at2"/>
<dbReference type="InterPro" id="IPR050266">
    <property type="entry name" value="AB_hydrolase_sf"/>
</dbReference>
<dbReference type="SUPFAM" id="SSF53474">
    <property type="entry name" value="alpha/beta-Hydrolases"/>
    <property type="match status" value="1"/>
</dbReference>
<dbReference type="EMBL" id="SMKP01000073">
    <property type="protein sequence ID" value="TDD18301.1"/>
    <property type="molecule type" value="Genomic_DNA"/>
</dbReference>
<accession>A0A4R4WIS3</accession>
<dbReference type="GO" id="GO:0016020">
    <property type="term" value="C:membrane"/>
    <property type="evidence" value="ECO:0007669"/>
    <property type="project" value="TreeGrafter"/>
</dbReference>
<dbReference type="PANTHER" id="PTHR43798">
    <property type="entry name" value="MONOACYLGLYCEROL LIPASE"/>
    <property type="match status" value="1"/>
</dbReference>
<sequence>MGGWGEELERALAERATAVTCDRAGVGRSGGSQARTIAEMAEDLRRLLRALHLELPAAFVGWSYGGLVTQLYAARHPHDVAGLVFVDPSPAELRRARRSYATSRPSWLHGCSACARCSAAPVRGRCANWQHRKT</sequence>
<feature type="domain" description="AB hydrolase-1" evidence="1">
    <location>
        <begin position="8"/>
        <end position="108"/>
    </location>
</feature>
<evidence type="ECO:0000259" key="1">
    <source>
        <dbReference type="Pfam" id="PF00561"/>
    </source>
</evidence>
<keyword evidence="2" id="KW-0378">Hydrolase</keyword>
<reference evidence="2 3" key="1">
    <citation type="submission" date="2019-03" db="EMBL/GenBank/DDBJ databases">
        <title>Draft genome sequences of novel Actinobacteria.</title>
        <authorList>
            <person name="Sahin N."/>
            <person name="Ay H."/>
            <person name="Saygin H."/>
        </authorList>
    </citation>
    <scope>NUCLEOTIDE SEQUENCE [LARGE SCALE GENOMIC DNA]</scope>
    <source>
        <strain evidence="2 3">KC712</strain>
    </source>
</reference>